<dbReference type="EMBL" id="FNJK01000002">
    <property type="protein sequence ID" value="SDO77755.1"/>
    <property type="molecule type" value="Genomic_DNA"/>
</dbReference>
<reference evidence="1 2" key="1">
    <citation type="submission" date="2016-10" db="EMBL/GenBank/DDBJ databases">
        <authorList>
            <person name="de Groot N.N."/>
        </authorList>
    </citation>
    <scope>NUCLEOTIDE SEQUENCE [LARGE SCALE GENOMIC DNA]</scope>
    <source>
        <strain evidence="1 2">Sb04</strain>
    </source>
</reference>
<protein>
    <submittedName>
        <fullName evidence="1">Uncharacterized protein</fullName>
    </submittedName>
</protein>
<proteinExistence type="predicted"/>
<evidence type="ECO:0000313" key="1">
    <source>
        <dbReference type="EMBL" id="SDO77755.1"/>
    </source>
</evidence>
<evidence type="ECO:0000313" key="2">
    <source>
        <dbReference type="Proteomes" id="UP000183816"/>
    </source>
</evidence>
<dbReference type="RefSeq" id="WP_159427427.1">
    <property type="nucleotide sequence ID" value="NZ_FNJK01000002.1"/>
</dbReference>
<sequence length="56" mass="5120">MQLSSGEDIVDPGIKTGAHTAIGVAGAELGATLGSAIPVIGTIGGGAVGFALGVSG</sequence>
<dbReference type="Proteomes" id="UP000183816">
    <property type="component" value="Unassembled WGS sequence"/>
</dbReference>
<name>A0A1H0MBP7_STREI</name>
<accession>A0A1H0MBP7</accession>
<gene>
    <name evidence="1" type="ORF">SAMN05216347_102275</name>
</gene>
<dbReference type="AlphaFoldDB" id="A0A1H0MBP7"/>
<organism evidence="1 2">
    <name type="scientific">Streptococcus equinus</name>
    <name type="common">Streptococcus bovis</name>
    <dbReference type="NCBI Taxonomy" id="1335"/>
    <lineage>
        <taxon>Bacteria</taxon>
        <taxon>Bacillati</taxon>
        <taxon>Bacillota</taxon>
        <taxon>Bacilli</taxon>
        <taxon>Lactobacillales</taxon>
        <taxon>Streptococcaceae</taxon>
        <taxon>Streptococcus</taxon>
    </lineage>
</organism>